<feature type="transmembrane region" description="Helical" evidence="6">
    <location>
        <begin position="114"/>
        <end position="131"/>
    </location>
</feature>
<evidence type="ECO:0000256" key="3">
    <source>
        <dbReference type="ARBA" id="ARBA00022692"/>
    </source>
</evidence>
<evidence type="ECO:0000256" key="4">
    <source>
        <dbReference type="ARBA" id="ARBA00022989"/>
    </source>
</evidence>
<dbReference type="Proteomes" id="UP001400965">
    <property type="component" value="Unassembled WGS sequence"/>
</dbReference>
<evidence type="ECO:0000313" key="7">
    <source>
        <dbReference type="EMBL" id="GAA0862921.1"/>
    </source>
</evidence>
<organism evidence="7 8">
    <name type="scientific">Paraclostridium tenue</name>
    <dbReference type="NCBI Taxonomy" id="1737"/>
    <lineage>
        <taxon>Bacteria</taxon>
        <taxon>Bacillati</taxon>
        <taxon>Bacillota</taxon>
        <taxon>Clostridia</taxon>
        <taxon>Peptostreptococcales</taxon>
        <taxon>Peptostreptococcaceae</taxon>
        <taxon>Paraclostridium</taxon>
    </lineage>
</organism>
<feature type="transmembrane region" description="Helical" evidence="6">
    <location>
        <begin position="54"/>
        <end position="75"/>
    </location>
</feature>
<keyword evidence="8" id="KW-1185">Reference proteome</keyword>
<evidence type="ECO:0008006" key="9">
    <source>
        <dbReference type="Google" id="ProtNLM"/>
    </source>
</evidence>
<dbReference type="PANTHER" id="PTHR31885:SF6">
    <property type="entry name" value="GH04784P"/>
    <property type="match status" value="1"/>
</dbReference>
<feature type="transmembrane region" description="Helical" evidence="6">
    <location>
        <begin position="87"/>
        <end position="108"/>
    </location>
</feature>
<comment type="subcellular location">
    <subcellularLocation>
        <location evidence="1">Membrane</location>
        <topology evidence="1">Multi-pass membrane protein</topology>
    </subcellularLocation>
</comment>
<feature type="transmembrane region" description="Helical" evidence="6">
    <location>
        <begin position="143"/>
        <end position="167"/>
    </location>
</feature>
<evidence type="ECO:0000256" key="2">
    <source>
        <dbReference type="ARBA" id="ARBA00007375"/>
    </source>
</evidence>
<keyword evidence="4 6" id="KW-1133">Transmembrane helix</keyword>
<keyword evidence="3 6" id="KW-0812">Transmembrane</keyword>
<evidence type="ECO:0000313" key="8">
    <source>
        <dbReference type="Proteomes" id="UP001400965"/>
    </source>
</evidence>
<dbReference type="PANTHER" id="PTHR31885">
    <property type="entry name" value="GH04784P"/>
    <property type="match status" value="1"/>
</dbReference>
<feature type="transmembrane region" description="Helical" evidence="6">
    <location>
        <begin position="203"/>
        <end position="225"/>
    </location>
</feature>
<comment type="caution">
    <text evidence="7">The sequence shown here is derived from an EMBL/GenBank/DDBJ whole genome shotgun (WGS) entry which is preliminary data.</text>
</comment>
<dbReference type="InterPro" id="IPR012506">
    <property type="entry name" value="TMEM86B-like"/>
</dbReference>
<evidence type="ECO:0000256" key="6">
    <source>
        <dbReference type="SAM" id="Phobius"/>
    </source>
</evidence>
<gene>
    <name evidence="7" type="ORF">GCM10008917_10200</name>
</gene>
<evidence type="ECO:0000256" key="5">
    <source>
        <dbReference type="ARBA" id="ARBA00023136"/>
    </source>
</evidence>
<proteinExistence type="inferred from homology"/>
<reference evidence="8" key="1">
    <citation type="journal article" date="2019" name="Int. J. Syst. Evol. Microbiol.">
        <title>The Global Catalogue of Microorganisms (GCM) 10K type strain sequencing project: providing services to taxonomists for standard genome sequencing and annotation.</title>
        <authorList>
            <consortium name="The Broad Institute Genomics Platform"/>
            <consortium name="The Broad Institute Genome Sequencing Center for Infectious Disease"/>
            <person name="Wu L."/>
            <person name="Ma J."/>
        </authorList>
    </citation>
    <scope>NUCLEOTIDE SEQUENCE [LARGE SCALE GENOMIC DNA]</scope>
    <source>
        <strain evidence="8">JCM 6486</strain>
    </source>
</reference>
<accession>A0ABP3XEY2</accession>
<keyword evidence="5 6" id="KW-0472">Membrane</keyword>
<feature type="transmembrane region" description="Helical" evidence="6">
    <location>
        <begin position="6"/>
        <end position="21"/>
    </location>
</feature>
<comment type="similarity">
    <text evidence="2">Belongs to the TMEM86 family.</text>
</comment>
<evidence type="ECO:0000256" key="1">
    <source>
        <dbReference type="ARBA" id="ARBA00004141"/>
    </source>
</evidence>
<feature type="transmembrane region" description="Helical" evidence="6">
    <location>
        <begin position="173"/>
        <end position="191"/>
    </location>
</feature>
<protein>
    <recommendedName>
        <fullName evidence="9">Lysoplasmalogenase</fullName>
    </recommendedName>
</protein>
<feature type="transmembrane region" description="Helical" evidence="6">
    <location>
        <begin position="30"/>
        <end position="48"/>
    </location>
</feature>
<sequence length="226" mass="26598">MTYSLVLLMLLSLIILLYFTYKPHKIFKGIFKTITSILFVTIAISGYLEKSSNFIYFIFILLGLLFSLFGDLFLIFKNKDKNHINKFFIYGLLSFSLSHVFFSIGFIYLSHFSFYTILFSFLLAVVVLFILKCIKKLDFKDSFYYVAFYSVVISFMFIQSLNLYFSINFYNPYVLWITIGALLFVLSDLILSFDYFYKDCPKFIAVLNLLIYYIAQLLIALSILYI</sequence>
<name>A0ABP3XEY2_9FIRM</name>
<dbReference type="Pfam" id="PF07947">
    <property type="entry name" value="YhhN"/>
    <property type="match status" value="1"/>
</dbReference>
<dbReference type="EMBL" id="BAAACP010000005">
    <property type="protein sequence ID" value="GAA0862921.1"/>
    <property type="molecule type" value="Genomic_DNA"/>
</dbReference>